<dbReference type="RefSeq" id="WP_131599471.1">
    <property type="nucleotide sequence ID" value="NZ_CBDBYK010000002.1"/>
</dbReference>
<dbReference type="GO" id="GO:0006450">
    <property type="term" value="P:regulation of translational fidelity"/>
    <property type="evidence" value="ECO:0007669"/>
    <property type="project" value="InterPro"/>
</dbReference>
<dbReference type="PANTHER" id="PTHR15004:SF0">
    <property type="entry name" value="GLUTAMYL-TRNA(GLN) AMIDOTRANSFERASE SUBUNIT C, MITOCHONDRIAL"/>
    <property type="match status" value="1"/>
</dbReference>
<keyword evidence="1" id="KW-0808">Transferase</keyword>
<dbReference type="EMBL" id="PSZO01000022">
    <property type="protein sequence ID" value="TCG10761.1"/>
    <property type="molecule type" value="Genomic_DNA"/>
</dbReference>
<gene>
    <name evidence="1" type="primary">gatC</name>
    <name evidence="1" type="ORF">C4B24_03975</name>
</gene>
<evidence type="ECO:0000313" key="1">
    <source>
        <dbReference type="EMBL" id="TCG10761.1"/>
    </source>
</evidence>
<evidence type="ECO:0000313" key="2">
    <source>
        <dbReference type="Proteomes" id="UP000294192"/>
    </source>
</evidence>
<dbReference type="AlphaFoldDB" id="A0A4R0XV28"/>
<dbReference type="InterPro" id="IPR003837">
    <property type="entry name" value="GatC"/>
</dbReference>
<dbReference type="InterPro" id="IPR036113">
    <property type="entry name" value="Asp/Glu-ADT_sf_sub_c"/>
</dbReference>
<dbReference type="SUPFAM" id="SSF141000">
    <property type="entry name" value="Glu-tRNAGln amidotransferase C subunit"/>
    <property type="match status" value="1"/>
</dbReference>
<protein>
    <submittedName>
        <fullName evidence="1">Asp-tRNA(Asn)/Glu-tRNA(Gln) amidotransferase GatCAB subunit C</fullName>
    </submittedName>
</protein>
<proteinExistence type="predicted"/>
<dbReference type="Pfam" id="PF02686">
    <property type="entry name" value="GatC"/>
    <property type="match status" value="1"/>
</dbReference>
<dbReference type="GO" id="GO:0070681">
    <property type="term" value="P:glutaminyl-tRNAGln biosynthesis via transamidation"/>
    <property type="evidence" value="ECO:0007669"/>
    <property type="project" value="TreeGrafter"/>
</dbReference>
<dbReference type="OrthoDB" id="399009at2"/>
<reference evidence="1 2" key="1">
    <citation type="submission" date="2018-02" db="EMBL/GenBank/DDBJ databases">
        <title>Mycoplasma marinum and Mycoplasma todarodis sp. nov., moderately halophilic and psychrotolerant mycoplasmas isolated from cephalopods.</title>
        <authorList>
            <person name="Viver T."/>
        </authorList>
    </citation>
    <scope>NUCLEOTIDE SEQUENCE [LARGE SCALE GENOMIC DNA]</scope>
    <source>
        <strain evidence="1 2">PE</strain>
    </source>
</reference>
<dbReference type="PANTHER" id="PTHR15004">
    <property type="entry name" value="GLUTAMYL-TRNA(GLN) AMIDOTRANSFERASE SUBUNIT C, MITOCHONDRIAL"/>
    <property type="match status" value="1"/>
</dbReference>
<dbReference type="Proteomes" id="UP000294192">
    <property type="component" value="Unassembled WGS sequence"/>
</dbReference>
<sequence>MTKETLKEIVKSLKLKPEEGVLNNLEKDFEEIKSSFEHLKTINIEGVEPMYRIDETPTTFLREDVPSEGFTREQVLHNAPTHDGTYITMKRVVK</sequence>
<organism evidence="1 2">
    <name type="scientific">Mycoplasma marinum</name>
    <dbReference type="NCBI Taxonomy" id="1937190"/>
    <lineage>
        <taxon>Bacteria</taxon>
        <taxon>Bacillati</taxon>
        <taxon>Mycoplasmatota</taxon>
        <taxon>Mollicutes</taxon>
        <taxon>Mycoplasmataceae</taxon>
        <taxon>Mycoplasma</taxon>
    </lineage>
</organism>
<keyword evidence="2" id="KW-1185">Reference proteome</keyword>
<comment type="caution">
    <text evidence="1">The sequence shown here is derived from an EMBL/GenBank/DDBJ whole genome shotgun (WGS) entry which is preliminary data.</text>
</comment>
<accession>A0A4R0XV28</accession>
<dbReference type="GO" id="GO:0016740">
    <property type="term" value="F:transferase activity"/>
    <property type="evidence" value="ECO:0007669"/>
    <property type="project" value="UniProtKB-KW"/>
</dbReference>
<name>A0A4R0XV28_9MOLU</name>
<dbReference type="NCBIfam" id="TIGR00135">
    <property type="entry name" value="gatC"/>
    <property type="match status" value="1"/>
</dbReference>